<dbReference type="KEGG" id="ecas:ECBG_00065"/>
<gene>
    <name evidence="2" type="ORF">ECBG_00065</name>
</gene>
<proteinExistence type="predicted"/>
<dbReference type="AlphaFoldDB" id="C9A5A4"/>
<dbReference type="eggNOG" id="ENOG5030RWE">
    <property type="taxonomic scope" value="Bacteria"/>
</dbReference>
<dbReference type="GeneID" id="15141284"/>
<reference evidence="2 3" key="1">
    <citation type="submission" date="2009-02" db="EMBL/GenBank/DDBJ databases">
        <authorList>
            <consortium name="The Broad Institute Genome Sequencing Platform"/>
            <person name="Feldgarden M."/>
            <person name="Young S.K."/>
            <person name="Kodira C.D."/>
            <person name="Zeng Q."/>
            <person name="Koehrsen M."/>
            <person name="Alvarado L."/>
            <person name="Berlin A."/>
            <person name="Borenstein D."/>
            <person name="Chen Z."/>
            <person name="Engels R."/>
            <person name="Freedman E."/>
            <person name="Gellesch M."/>
            <person name="Goldberg J."/>
            <person name="Griggs A."/>
            <person name="Gujja S."/>
            <person name="Heiman D."/>
            <person name="Hepburn T."/>
            <person name="Howarth C."/>
            <person name="Jen D."/>
            <person name="Larson L."/>
            <person name="Lewis B."/>
            <person name="Mehta T."/>
            <person name="Park D."/>
            <person name="Pearson M."/>
            <person name="Roberts A."/>
            <person name="Saif S."/>
            <person name="Shea T."/>
            <person name="Shenoy N."/>
            <person name="Sisk P."/>
            <person name="Stolte C."/>
            <person name="Sykes S."/>
            <person name="Walk T."/>
            <person name="White J."/>
            <person name="Yandava C."/>
            <person name="Gilmore M."/>
            <person name="Manson J."/>
            <person name="Palmer K."/>
            <person name="Carniol K."/>
            <person name="Lander E."/>
            <person name="Nusbaum C."/>
            <person name="Galagan J."/>
            <person name="Birren B."/>
        </authorList>
    </citation>
    <scope>NUCLEOTIDE SEQUENCE [LARGE SCALE GENOMIC DNA]</scope>
    <source>
        <strain evidence="2 3">EC20</strain>
    </source>
</reference>
<protein>
    <submittedName>
        <fullName evidence="2">Uncharacterized protein</fullName>
    </submittedName>
</protein>
<dbReference type="EMBL" id="CP004856">
    <property type="protein sequence ID" value="EEV37796.1"/>
    <property type="molecule type" value="Genomic_DNA"/>
</dbReference>
<evidence type="ECO:0000256" key="1">
    <source>
        <dbReference type="SAM" id="Coils"/>
    </source>
</evidence>
<feature type="coiled-coil region" evidence="1">
    <location>
        <begin position="91"/>
        <end position="128"/>
    </location>
</feature>
<dbReference type="Proteomes" id="UP000012675">
    <property type="component" value="Chromosome"/>
</dbReference>
<dbReference type="RefSeq" id="WP_015509069.1">
    <property type="nucleotide sequence ID" value="NC_020995.1"/>
</dbReference>
<organism evidence="2 3">
    <name type="scientific">Enterococcus casseliflavus EC20</name>
    <dbReference type="NCBI Taxonomy" id="565655"/>
    <lineage>
        <taxon>Bacteria</taxon>
        <taxon>Bacillati</taxon>
        <taxon>Bacillota</taxon>
        <taxon>Bacilli</taxon>
        <taxon>Lactobacillales</taxon>
        <taxon>Enterococcaceae</taxon>
        <taxon>Enterococcus</taxon>
    </lineage>
</organism>
<name>C9A5A4_ENTCA</name>
<keyword evidence="1" id="KW-0175">Coiled coil</keyword>
<dbReference type="HOGENOM" id="CLU_161249_0_0_9"/>
<evidence type="ECO:0000313" key="3">
    <source>
        <dbReference type="Proteomes" id="UP000012675"/>
    </source>
</evidence>
<keyword evidence="3" id="KW-1185">Reference proteome</keyword>
<reference evidence="2 3" key="2">
    <citation type="submission" date="2013-03" db="EMBL/GenBank/DDBJ databases">
        <title>The Genome Sequence of Enterococcus casseliflavus EC20 (899205).</title>
        <authorList>
            <consortium name="The Broad Institute Genomics Platform"/>
            <consortium name="The Broad Institute Genome Sequencing Center for Infectious Disease"/>
            <person name="Russ C."/>
            <person name="Feldgarden M."/>
            <person name="Gilmore M."/>
            <person name="Manson J."/>
            <person name="Palmer K."/>
            <person name="Carniol K."/>
            <person name="Walker B."/>
            <person name="Young S.K."/>
            <person name="Zeng Q."/>
            <person name="Gargeya S."/>
            <person name="Fitzgerald M."/>
            <person name="Haas B."/>
            <person name="Abouelleil A."/>
            <person name="Allen A.W."/>
            <person name="Alvarado L."/>
            <person name="Arachchi H.M."/>
            <person name="Berlin A.M."/>
            <person name="Chapman S.B."/>
            <person name="Gainer-Dewar J."/>
            <person name="Goldberg J."/>
            <person name="Griggs A."/>
            <person name="Gujja S."/>
            <person name="Hansen M."/>
            <person name="Howarth C."/>
            <person name="Imamovic A."/>
            <person name="Ireland A."/>
            <person name="Larimer J."/>
            <person name="McCowan C."/>
            <person name="Murphy C."/>
            <person name="Pearson M."/>
            <person name="Poon T.W."/>
            <person name="Priest M."/>
            <person name="Roberts A."/>
            <person name="Saif S."/>
            <person name="Shea T."/>
            <person name="Sisk P."/>
            <person name="Sykes S."/>
            <person name="Wortman J."/>
            <person name="Nusbaum C."/>
            <person name="Birren B."/>
        </authorList>
    </citation>
    <scope>NUCLEOTIDE SEQUENCE [LARGE SCALE GENOMIC DNA]</scope>
    <source>
        <strain evidence="2 3">EC20</strain>
    </source>
</reference>
<accession>C9A5A4</accession>
<sequence>MKLHEIKTTYGLSQKNFYGWLKDEEMIVKADYGYIVGPKAFEWMKTLEQVRTGANGSIYTSTQVDVEDSKVAILVEMYEQSGVTDLYSRKKNKQAQQSEELLQVMAELKRANNRISVLENQVLILTKQLEICISAT</sequence>
<evidence type="ECO:0000313" key="2">
    <source>
        <dbReference type="EMBL" id="EEV37796.1"/>
    </source>
</evidence>